<keyword evidence="1" id="KW-1133">Transmembrane helix</keyword>
<feature type="transmembrane region" description="Helical" evidence="1">
    <location>
        <begin position="6"/>
        <end position="25"/>
    </location>
</feature>
<keyword evidence="3" id="KW-1185">Reference proteome</keyword>
<proteinExistence type="predicted"/>
<sequence length="97" mass="10754">MDKLITAILFIGIPMALTQLIYRIIDRKGNKTAKLAERFPVLVKRKFLVQIGGAMAFVIVFGLISLLLDLPIKVFFIVCGVVVGVINGMAVTLMYRD</sequence>
<dbReference type="AlphaFoldDB" id="A0AAE3IGX1"/>
<protein>
    <recommendedName>
        <fullName evidence="4">DUF3784 domain-containing protein</fullName>
    </recommendedName>
</protein>
<comment type="caution">
    <text evidence="2">The sequence shown here is derived from an EMBL/GenBank/DDBJ whole genome shotgun (WGS) entry which is preliminary data.</text>
</comment>
<feature type="transmembrane region" description="Helical" evidence="1">
    <location>
        <begin position="46"/>
        <end position="68"/>
    </location>
</feature>
<keyword evidence="1" id="KW-0812">Transmembrane</keyword>
<reference evidence="2 3" key="1">
    <citation type="journal article" date="2021" name="ISME Commun">
        <title>Automated analysis of genomic sequences facilitates high-throughput and comprehensive description of bacteria.</title>
        <authorList>
            <person name="Hitch T.C.A."/>
        </authorList>
    </citation>
    <scope>NUCLEOTIDE SEQUENCE [LARGE SCALE GENOMIC DNA]</scope>
    <source>
        <strain evidence="2 3">Sanger_31</strain>
    </source>
</reference>
<dbReference type="RefSeq" id="WP_117859496.1">
    <property type="nucleotide sequence ID" value="NZ_JAOQJZ010000005.1"/>
</dbReference>
<evidence type="ECO:0000313" key="2">
    <source>
        <dbReference type="EMBL" id="MCU6705655.1"/>
    </source>
</evidence>
<accession>A0AAE3IGX1</accession>
<name>A0AAE3IGX1_9FIRM</name>
<feature type="transmembrane region" description="Helical" evidence="1">
    <location>
        <begin position="74"/>
        <end position="95"/>
    </location>
</feature>
<organism evidence="2 3">
    <name type="scientific">Hominimerdicola aceti</name>
    <dbReference type="NCBI Taxonomy" id="2981726"/>
    <lineage>
        <taxon>Bacteria</taxon>
        <taxon>Bacillati</taxon>
        <taxon>Bacillota</taxon>
        <taxon>Clostridia</taxon>
        <taxon>Eubacteriales</taxon>
        <taxon>Oscillospiraceae</taxon>
        <taxon>Hominimerdicola</taxon>
    </lineage>
</organism>
<evidence type="ECO:0000256" key="1">
    <source>
        <dbReference type="SAM" id="Phobius"/>
    </source>
</evidence>
<dbReference type="Proteomes" id="UP001208131">
    <property type="component" value="Unassembled WGS sequence"/>
</dbReference>
<keyword evidence="1" id="KW-0472">Membrane</keyword>
<dbReference type="EMBL" id="JAOQJZ010000005">
    <property type="protein sequence ID" value="MCU6705655.1"/>
    <property type="molecule type" value="Genomic_DNA"/>
</dbReference>
<gene>
    <name evidence="2" type="ORF">OCV57_06925</name>
</gene>
<evidence type="ECO:0000313" key="3">
    <source>
        <dbReference type="Proteomes" id="UP001208131"/>
    </source>
</evidence>
<evidence type="ECO:0008006" key="4">
    <source>
        <dbReference type="Google" id="ProtNLM"/>
    </source>
</evidence>